<feature type="region of interest" description="Disordered" evidence="11">
    <location>
        <begin position="166"/>
        <end position="197"/>
    </location>
</feature>
<dbReference type="PROSITE" id="PS50908">
    <property type="entry name" value="RWD"/>
    <property type="match status" value="1"/>
</dbReference>
<dbReference type="Pfam" id="PF00270">
    <property type="entry name" value="DEAD"/>
    <property type="match status" value="1"/>
</dbReference>
<keyword evidence="3" id="KW-0547">Nucleotide-binding</keyword>
<feature type="domain" description="Helicase ATP-binding" evidence="13">
    <location>
        <begin position="1173"/>
        <end position="1340"/>
    </location>
</feature>
<dbReference type="PANTHER" id="PTHR18934">
    <property type="entry name" value="ATP-DEPENDENT RNA HELICASE"/>
    <property type="match status" value="1"/>
</dbReference>
<dbReference type="Pfam" id="PF21010">
    <property type="entry name" value="HA2_C"/>
    <property type="match status" value="1"/>
</dbReference>
<dbReference type="PROSITE" id="PS00690">
    <property type="entry name" value="DEAH_ATP_HELICASE"/>
    <property type="match status" value="1"/>
</dbReference>
<feature type="compositionally biased region" description="Polar residues" evidence="11">
    <location>
        <begin position="389"/>
        <end position="404"/>
    </location>
</feature>
<dbReference type="InterPro" id="IPR011709">
    <property type="entry name" value="DEAD-box_helicase_OB_fold"/>
</dbReference>
<feature type="compositionally biased region" description="Polar residues" evidence="11">
    <location>
        <begin position="312"/>
        <end position="325"/>
    </location>
</feature>
<dbReference type="InterPro" id="IPR011545">
    <property type="entry name" value="DEAD/DEAH_box_helicase_dom"/>
</dbReference>
<dbReference type="Pfam" id="PF00271">
    <property type="entry name" value="Helicase_C"/>
    <property type="match status" value="1"/>
</dbReference>
<feature type="domain" description="RWD" evidence="12">
    <location>
        <begin position="576"/>
        <end position="727"/>
    </location>
</feature>
<feature type="region of interest" description="Disordered" evidence="11">
    <location>
        <begin position="389"/>
        <end position="410"/>
    </location>
</feature>
<dbReference type="Pfam" id="PF26026">
    <property type="entry name" value="RNA_hel_CTD"/>
    <property type="match status" value="1"/>
</dbReference>
<feature type="domain" description="Helicase C-terminal" evidence="14">
    <location>
        <begin position="1413"/>
        <end position="1587"/>
    </location>
</feature>
<evidence type="ECO:0000313" key="16">
    <source>
        <dbReference type="Proteomes" id="UP000291116"/>
    </source>
</evidence>
<evidence type="ECO:0000259" key="13">
    <source>
        <dbReference type="PROSITE" id="PS51192"/>
    </source>
</evidence>
<evidence type="ECO:0000313" key="15">
    <source>
        <dbReference type="EMBL" id="VEU35377.1"/>
    </source>
</evidence>
<feature type="compositionally biased region" description="Basic and acidic residues" evidence="11">
    <location>
        <begin position="1996"/>
        <end position="2007"/>
    </location>
</feature>
<dbReference type="CDD" id="cd18791">
    <property type="entry name" value="SF2_C_RHA"/>
    <property type="match status" value="1"/>
</dbReference>
<dbReference type="InterPro" id="IPR001650">
    <property type="entry name" value="Helicase_C-like"/>
</dbReference>
<keyword evidence="7" id="KW-0694">RNA-binding</keyword>
<dbReference type="EC" id="3.6.4.13" evidence="2"/>
<feature type="region of interest" description="Disordered" evidence="11">
    <location>
        <begin position="1"/>
        <end position="127"/>
    </location>
</feature>
<feature type="compositionally biased region" description="Low complexity" evidence="11">
    <location>
        <begin position="172"/>
        <end position="182"/>
    </location>
</feature>
<keyword evidence="16" id="KW-1185">Reference proteome</keyword>
<dbReference type="FunFam" id="1.20.120.1080:FF:000002">
    <property type="entry name" value="Putative ATP-dependent RNA helicase DHX36"/>
    <property type="match status" value="1"/>
</dbReference>
<feature type="region of interest" description="Disordered" evidence="11">
    <location>
        <begin position="1123"/>
        <end position="1153"/>
    </location>
</feature>
<comment type="similarity">
    <text evidence="10">Belongs to the DExH box helicase family.</text>
</comment>
<sequence>MGRYNNKRTQAAAQAAKNTPSRARFSKGPPGGNKKRGNAQRSRNDDPPPKTKSRGIGGGNYSSGNNKNGANGRRGRNPQTTARVIDKIQNRVGRGTNPGSNQPGAPGSGSTAAAAARSNSSGNNPINKSTEIALKNLDKSKLDVVAVSKETQNLISDLLRELGVVGGTNTPNSSNNNNNNSSRIAGMNPNATEYSPDVSVDPHAIIEEDSEANESDDHDDYSGSSSEDDYQDMMDFLTEQSEARTVHAGMDPQGDGGGGLDGDETDDYNPEMQRLLVANRRRKEEQQQQEENQDKDGDTSIADRSDPGGDGNNETTETISNGNVGSENQTNETNESNEKNNNNHSEEETASDFENDHTYLHLTTNLSFPHVHAAKACRAIECWETNIGEGTTSEPTSSNNTDQKNNGDDDNRLELAMDWLCLHLSEADLNKGFRPNPSASTNAFGKNQSPKPLSVTPTRIKAVSHPSISVISKPIAEQAKEWAEAVALQERVLKFIRLGFHRADALAAFERAQIRHGFGRTRSVVVTEDPALPLLLSQLQDGALSGSGSSEEVDVQSDGSNDDNALLEEAKEEREQELEALKAIYDDRLRIVYREGNSCAPTSEIGTGECDSDSDSDADSIHDGRIPERYILQIDPATPLGDPARADEIFLHVILRDRYPSSQTPLLLLVTRPTLPPSLSRNILTRLGEKAREIIGLDFTSGERQLGGGCPVVFETVSYLEDNLPALHRSFCNEQRRKEFEAQQARLLRQRQVEMEESEKAMELLYDAAANKSSSNQTSGANTLSIGRRQRAKLRAAEKAYDRPDQQKALYEEYRRKQTERVNIARAENQSANVRATHAQKAILKRQKELIDEEANNAFRRAMNEAFRKGQSREEARAAAEKARIASYRENGVTVTGEKETTKETSPQVSDAGADKDTNTDKEMETKVSKPTEASSKFMERLRNSAPRKTATEDSTHISSNDQAPGSKKEMTQGPTPHTSAFMDRLREMYDSAARAKHKKESDGSSSNNHSNSDKTVSQSHGNKLDGYHLDIPNDDANSGEEDSANESGSTYRPRPVAVPAGELVGVMEDIIHQQEDQPWLVSPEARAPTTTSERKEVPPAQLKREKEISAKLRTELSRKRKLAREWAETQGADQPQCPKAKRGNKKKKQGNGTFTAQRFHEMMTMRQREELVQTIDRNQVTVIAGATGCGKTTQVPQLVLDDLIQRGLGAVTNMIVTQPRRISAIGVSERIAQERCEKVGETCGYSIKLEKKMSAKTRLLLCTTGVLLRRLQCDPDLASVSHIFVDEVHERDLNTDFLIIILKDLLARRKNLKLVLMSATLNADSFSSYFGGCPVVSIAGRAYPVQENRLEDILELTGYSVEEGGDYALKTGPNRPVKMSKSALRRLYYPKYSKETIHSLSIVDENVINYELIAELLEHISLNQGEGAILVFCPGFAEITKTIEEMYKKEYFQGPNVVIYPLHSSLSTDEQVAIFEIPPEGVRKIVVSTNIAETSITIEDVVFVVDTGRVKENRRDEVNETPTLEECWVSRASAKQRRGRAGRVRPGIAYHLYSSHTHDDDMLEYQLPEMLRVGIEDLVLQILILDLGEPTSFLKKALDPPSNLALSNSLKLLEELGAVDCQWKNRKSMAFSSKKEKENAEDDLDVSSELTALGFHLATLPVDPRVGKMMIYGALFGCVDPLLTFAAAMSARSPFVSPFDARDQADAARKTFAVAGSDHLTILNAFNQWSELRRTEGNRVVNEFLKENFLGRLTLFQMEDLRKQFHSLLTDIGFLPRKFRLKDSDHACNNNSRNQGLIKAVLCAGLYPNIIVAPRSVVAKPGLAPKKSNKKVGENAFRSHSKGEVYLHPSTIAFDESKLESRYCCYHELIRTSKTYVRDCTTVSPFALLLFGGTLEVFQTHGVCSVDGWLKFKIDAKPATLIKYLRGKMERLLFQKIVSPHEDVIESEEGKALIQSISRLFETEEQQRKVEAAKIPDRRGGEIVRPWTGIEDENERLRDIQEEANRRNSGNRNGTHNSRRSKNTESCNGRDNNNPSREGRGGRGRGGKKGGRSGMGRGSRR</sequence>
<comment type="catalytic activity">
    <reaction evidence="9">
        <text>ATP + H2O = ADP + phosphate + H(+)</text>
        <dbReference type="Rhea" id="RHEA:13065"/>
        <dbReference type="ChEBI" id="CHEBI:15377"/>
        <dbReference type="ChEBI" id="CHEBI:15378"/>
        <dbReference type="ChEBI" id="CHEBI:30616"/>
        <dbReference type="ChEBI" id="CHEBI:43474"/>
        <dbReference type="ChEBI" id="CHEBI:456216"/>
        <dbReference type="EC" id="3.6.4.13"/>
    </reaction>
</comment>
<keyword evidence="6" id="KW-0067">ATP-binding</keyword>
<evidence type="ECO:0000256" key="1">
    <source>
        <dbReference type="ARBA" id="ARBA00008792"/>
    </source>
</evidence>
<dbReference type="SUPFAM" id="SSF52540">
    <property type="entry name" value="P-loop containing nucleoside triphosphate hydrolases"/>
    <property type="match status" value="1"/>
</dbReference>
<feature type="compositionally biased region" description="Basic and acidic residues" evidence="11">
    <location>
        <begin position="282"/>
        <end position="307"/>
    </location>
</feature>
<feature type="compositionally biased region" description="Low complexity" evidence="11">
    <location>
        <begin position="62"/>
        <end position="71"/>
    </location>
</feature>
<dbReference type="InterPro" id="IPR027417">
    <property type="entry name" value="P-loop_NTPase"/>
</dbReference>
<evidence type="ECO:0000256" key="4">
    <source>
        <dbReference type="ARBA" id="ARBA00022801"/>
    </source>
</evidence>
<dbReference type="FunFam" id="3.40.50.300:FF:000526">
    <property type="entry name" value="DExH-box ATP-dependent RNA helicase DExH3"/>
    <property type="match status" value="1"/>
</dbReference>
<evidence type="ECO:0000256" key="2">
    <source>
        <dbReference type="ARBA" id="ARBA00012552"/>
    </source>
</evidence>
<dbReference type="CDD" id="cd17917">
    <property type="entry name" value="DEXHc_RHA-like"/>
    <property type="match status" value="1"/>
</dbReference>
<dbReference type="InterPro" id="IPR007502">
    <property type="entry name" value="Helicase-assoc_dom"/>
</dbReference>
<feature type="region of interest" description="Disordered" evidence="11">
    <location>
        <begin position="1996"/>
        <end position="2062"/>
    </location>
</feature>
<evidence type="ECO:0000256" key="8">
    <source>
        <dbReference type="ARBA" id="ARBA00023054"/>
    </source>
</evidence>
<gene>
    <name evidence="15" type="ORF">PSNMU_V1.4_AUG-EV-PASAV3_0021130</name>
</gene>
<dbReference type="Proteomes" id="UP000291116">
    <property type="component" value="Unassembled WGS sequence"/>
</dbReference>
<feature type="region of interest" description="Disordered" evidence="11">
    <location>
        <begin position="281"/>
        <end position="351"/>
    </location>
</feature>
<dbReference type="Gene3D" id="3.40.50.300">
    <property type="entry name" value="P-loop containing nucleotide triphosphate hydrolases"/>
    <property type="match status" value="2"/>
</dbReference>
<dbReference type="SMART" id="SM00490">
    <property type="entry name" value="HELICc"/>
    <property type="match status" value="1"/>
</dbReference>
<dbReference type="GO" id="GO:0005524">
    <property type="term" value="F:ATP binding"/>
    <property type="evidence" value="ECO:0007669"/>
    <property type="project" value="UniProtKB-KW"/>
</dbReference>
<feature type="compositionally biased region" description="Acidic residues" evidence="11">
    <location>
        <begin position="209"/>
        <end position="219"/>
    </location>
</feature>
<dbReference type="PROSITE" id="PS51192">
    <property type="entry name" value="HELICASE_ATP_BIND_1"/>
    <property type="match status" value="1"/>
</dbReference>
<accession>A0A448YZV4</accession>
<feature type="compositionally biased region" description="Polar residues" evidence="11">
    <location>
        <begin position="2008"/>
        <end position="2017"/>
    </location>
</feature>
<feature type="region of interest" description="Disordered" evidence="11">
    <location>
        <begin position="889"/>
        <end position="979"/>
    </location>
</feature>
<keyword evidence="5" id="KW-0347">Helicase</keyword>
<feature type="region of interest" description="Disordered" evidence="11">
    <location>
        <begin position="543"/>
        <end position="562"/>
    </location>
</feature>
<dbReference type="InterPro" id="IPR002464">
    <property type="entry name" value="DNA/RNA_helicase_DEAH_CS"/>
</dbReference>
<comment type="similarity">
    <text evidence="1">Belongs to the DEAD box helicase family. DEAH subfamily.</text>
</comment>
<dbReference type="Gene3D" id="1.20.120.1080">
    <property type="match status" value="1"/>
</dbReference>
<dbReference type="Pfam" id="PF05773">
    <property type="entry name" value="RWD"/>
    <property type="match status" value="1"/>
</dbReference>
<feature type="region of interest" description="Disordered" evidence="11">
    <location>
        <begin position="1075"/>
        <end position="1111"/>
    </location>
</feature>
<dbReference type="EMBL" id="CAACVS010000057">
    <property type="protein sequence ID" value="VEU35377.1"/>
    <property type="molecule type" value="Genomic_DNA"/>
</dbReference>
<evidence type="ECO:0000256" key="6">
    <source>
        <dbReference type="ARBA" id="ARBA00022840"/>
    </source>
</evidence>
<evidence type="ECO:0000256" key="11">
    <source>
        <dbReference type="SAM" id="MobiDB-lite"/>
    </source>
</evidence>
<feature type="compositionally biased region" description="Low complexity" evidence="11">
    <location>
        <begin position="326"/>
        <end position="343"/>
    </location>
</feature>
<name>A0A448YZV4_9STRA</name>
<keyword evidence="4" id="KW-0378">Hydrolase</keyword>
<feature type="compositionally biased region" description="Basic residues" evidence="11">
    <location>
        <begin position="1140"/>
        <end position="1150"/>
    </location>
</feature>
<dbReference type="GO" id="GO:0005634">
    <property type="term" value="C:nucleus"/>
    <property type="evidence" value="ECO:0007669"/>
    <property type="project" value="TreeGrafter"/>
</dbReference>
<evidence type="ECO:0000256" key="5">
    <source>
        <dbReference type="ARBA" id="ARBA00022806"/>
    </source>
</evidence>
<dbReference type="SUPFAM" id="SSF54495">
    <property type="entry name" value="UBC-like"/>
    <property type="match status" value="1"/>
</dbReference>
<reference evidence="15 16" key="1">
    <citation type="submission" date="2019-01" db="EMBL/GenBank/DDBJ databases">
        <authorList>
            <person name="Ferrante I. M."/>
        </authorList>
    </citation>
    <scope>NUCLEOTIDE SEQUENCE [LARGE SCALE GENOMIC DNA]</scope>
    <source>
        <strain evidence="15 16">B856</strain>
    </source>
</reference>
<keyword evidence="8" id="KW-0175">Coiled coil</keyword>
<dbReference type="OrthoDB" id="5600252at2759"/>
<dbReference type="PROSITE" id="PS51194">
    <property type="entry name" value="HELICASE_CTER"/>
    <property type="match status" value="1"/>
</dbReference>
<feature type="compositionally biased region" description="Basic residues" evidence="11">
    <location>
        <begin position="2043"/>
        <end position="2052"/>
    </location>
</feature>
<feature type="compositionally biased region" description="Gly residues" evidence="11">
    <location>
        <begin position="2053"/>
        <end position="2062"/>
    </location>
</feature>
<evidence type="ECO:0000259" key="12">
    <source>
        <dbReference type="PROSITE" id="PS50908"/>
    </source>
</evidence>
<protein>
    <recommendedName>
        <fullName evidence="2">RNA helicase</fullName>
        <ecNumber evidence="2">3.6.4.13</ecNumber>
    </recommendedName>
</protein>
<feature type="region of interest" description="Disordered" evidence="11">
    <location>
        <begin position="992"/>
        <end position="1056"/>
    </location>
</feature>
<dbReference type="Pfam" id="PF07717">
    <property type="entry name" value="OB_NTP_bind"/>
    <property type="match status" value="1"/>
</dbReference>
<organism evidence="15 16">
    <name type="scientific">Pseudo-nitzschia multistriata</name>
    <dbReference type="NCBI Taxonomy" id="183589"/>
    <lineage>
        <taxon>Eukaryota</taxon>
        <taxon>Sar</taxon>
        <taxon>Stramenopiles</taxon>
        <taxon>Ochrophyta</taxon>
        <taxon>Bacillariophyta</taxon>
        <taxon>Bacillariophyceae</taxon>
        <taxon>Bacillariophycidae</taxon>
        <taxon>Bacillariales</taxon>
        <taxon>Bacillariaceae</taxon>
        <taxon>Pseudo-nitzschia</taxon>
    </lineage>
</organism>
<evidence type="ECO:0000256" key="3">
    <source>
        <dbReference type="ARBA" id="ARBA00022741"/>
    </source>
</evidence>
<dbReference type="InterPro" id="IPR016135">
    <property type="entry name" value="UBQ-conjugating_enzyme/RWD"/>
</dbReference>
<dbReference type="InterPro" id="IPR006575">
    <property type="entry name" value="RWD_dom"/>
</dbReference>
<dbReference type="SMART" id="SM00487">
    <property type="entry name" value="DEXDc"/>
    <property type="match status" value="1"/>
</dbReference>
<evidence type="ECO:0000256" key="7">
    <source>
        <dbReference type="ARBA" id="ARBA00022884"/>
    </source>
</evidence>
<feature type="compositionally biased region" description="Polar residues" evidence="11">
    <location>
        <begin position="7"/>
        <end position="21"/>
    </location>
</feature>
<dbReference type="InterPro" id="IPR059023">
    <property type="entry name" value="RNA_hel_CTD"/>
</dbReference>
<evidence type="ECO:0000259" key="14">
    <source>
        <dbReference type="PROSITE" id="PS51194"/>
    </source>
</evidence>
<dbReference type="FunFam" id="3.40.50.300:FF:000325">
    <property type="entry name" value="ATP-dependent RNA helicase DHX29"/>
    <property type="match status" value="1"/>
</dbReference>
<dbReference type="PANTHER" id="PTHR18934:SF237">
    <property type="entry name" value="ATP-DEPENDENT DNA_RNA HELICASE DHX36"/>
    <property type="match status" value="1"/>
</dbReference>
<dbReference type="GO" id="GO:0003724">
    <property type="term" value="F:RNA helicase activity"/>
    <property type="evidence" value="ECO:0007669"/>
    <property type="project" value="UniProtKB-EC"/>
</dbReference>
<evidence type="ECO:0000256" key="10">
    <source>
        <dbReference type="ARBA" id="ARBA00060772"/>
    </source>
</evidence>
<evidence type="ECO:0000256" key="9">
    <source>
        <dbReference type="ARBA" id="ARBA00047984"/>
    </source>
</evidence>
<dbReference type="GO" id="GO:0016787">
    <property type="term" value="F:hydrolase activity"/>
    <property type="evidence" value="ECO:0007669"/>
    <property type="project" value="UniProtKB-KW"/>
</dbReference>
<feature type="compositionally biased region" description="Low complexity" evidence="11">
    <location>
        <begin position="103"/>
        <end position="125"/>
    </location>
</feature>
<feature type="region of interest" description="Disordered" evidence="11">
    <location>
        <begin position="209"/>
        <end position="229"/>
    </location>
</feature>
<dbReference type="Gene3D" id="3.10.110.10">
    <property type="entry name" value="Ubiquitin Conjugating Enzyme"/>
    <property type="match status" value="1"/>
</dbReference>
<dbReference type="InterPro" id="IPR014001">
    <property type="entry name" value="Helicase_ATP-bd"/>
</dbReference>
<feature type="compositionally biased region" description="Basic and acidic residues" evidence="11">
    <location>
        <begin position="1093"/>
        <end position="1111"/>
    </location>
</feature>
<feature type="region of interest" description="Disordered" evidence="11">
    <location>
        <begin position="247"/>
        <end position="268"/>
    </location>
</feature>
<feature type="compositionally biased region" description="Polar residues" evidence="11">
    <location>
        <begin position="2025"/>
        <end position="2037"/>
    </location>
</feature>
<proteinExistence type="inferred from homology"/>
<dbReference type="SMART" id="SM00847">
    <property type="entry name" value="HA2"/>
    <property type="match status" value="1"/>
</dbReference>
<dbReference type="GO" id="GO:0003723">
    <property type="term" value="F:RNA binding"/>
    <property type="evidence" value="ECO:0007669"/>
    <property type="project" value="UniProtKB-KW"/>
</dbReference>
<feature type="compositionally biased region" description="Basic and acidic residues" evidence="11">
    <location>
        <begin position="913"/>
        <end position="930"/>
    </location>
</feature>